<accession>A0A0H3D7C6</accession>
<keyword evidence="1" id="KW-0805">Transcription regulation</keyword>
<dbReference type="InterPro" id="IPR011990">
    <property type="entry name" value="TPR-like_helical_dom_sf"/>
</dbReference>
<dbReference type="PANTHER" id="PTHR35807">
    <property type="entry name" value="TRANSCRIPTIONAL REGULATOR REDD-RELATED"/>
    <property type="match status" value="1"/>
</dbReference>
<reference evidence="5 6" key="1">
    <citation type="journal article" date="2010" name="Cell Res.">
        <title>Complete genome sequence of the rifamycin SV-producing Amycolatopsis mediterranei U32 revealed its genetic characteristics in phylogeny and metabolism.</title>
        <authorList>
            <person name="Zhao W."/>
            <person name="Zhong Y."/>
            <person name="Yuan H."/>
            <person name="Wang J."/>
            <person name="Zheng H."/>
            <person name="Wang Y."/>
            <person name="Cen X."/>
            <person name="Xu F."/>
            <person name="Bai J."/>
            <person name="Han X."/>
            <person name="Lu G."/>
            <person name="Zhu Y."/>
            <person name="Shao Z."/>
            <person name="Yan H."/>
            <person name="Li C."/>
            <person name="Peng N."/>
            <person name="Zhang Z."/>
            <person name="Zhang Y."/>
            <person name="Lin W."/>
            <person name="Fan Y."/>
            <person name="Qin Z."/>
            <person name="Hu Y."/>
            <person name="Zhu B."/>
            <person name="Wang S."/>
            <person name="Ding X."/>
            <person name="Zhao G.P."/>
        </authorList>
    </citation>
    <scope>NUCLEOTIDE SEQUENCE [LARGE SCALE GENOMIC DNA]</scope>
    <source>
        <strain evidence="6">U-32</strain>
    </source>
</reference>
<keyword evidence="2" id="KW-0804">Transcription</keyword>
<dbReference type="RefSeq" id="WP_013226637.1">
    <property type="nucleotide sequence ID" value="NC_014318.1"/>
</dbReference>
<dbReference type="CDD" id="cd15831">
    <property type="entry name" value="BTAD"/>
    <property type="match status" value="1"/>
</dbReference>
<dbReference type="eggNOG" id="COG2963">
    <property type="taxonomic scope" value="Bacteria"/>
</dbReference>
<dbReference type="GO" id="GO:0043565">
    <property type="term" value="F:sequence-specific DNA binding"/>
    <property type="evidence" value="ECO:0007669"/>
    <property type="project" value="InterPro"/>
</dbReference>
<feature type="region of interest" description="Disordered" evidence="3">
    <location>
        <begin position="244"/>
        <end position="275"/>
    </location>
</feature>
<proteinExistence type="predicted"/>
<dbReference type="InterPro" id="IPR005158">
    <property type="entry name" value="BTAD"/>
</dbReference>
<dbReference type="Gene3D" id="1.10.10.10">
    <property type="entry name" value="Winged helix-like DNA-binding domain superfamily/Winged helix DNA-binding domain"/>
    <property type="match status" value="2"/>
</dbReference>
<dbReference type="InterPro" id="IPR016032">
    <property type="entry name" value="Sig_transdc_resp-reg_C-effctor"/>
</dbReference>
<gene>
    <name evidence="5" type="ordered locus">AMED_4805</name>
</gene>
<dbReference type="SUPFAM" id="SSF48452">
    <property type="entry name" value="TPR-like"/>
    <property type="match status" value="1"/>
</dbReference>
<dbReference type="AlphaFoldDB" id="A0A0H3D7C6"/>
<evidence type="ECO:0000313" key="6">
    <source>
        <dbReference type="Proteomes" id="UP000000328"/>
    </source>
</evidence>
<dbReference type="SUPFAM" id="SSF46894">
    <property type="entry name" value="C-terminal effector domain of the bipartite response regulators"/>
    <property type="match status" value="1"/>
</dbReference>
<dbReference type="InterPro" id="IPR010921">
    <property type="entry name" value="Trp_repressor/repl_initiator"/>
</dbReference>
<dbReference type="eggNOG" id="COG3629">
    <property type="taxonomic scope" value="Bacteria"/>
</dbReference>
<dbReference type="OrthoDB" id="4336084at2"/>
<dbReference type="Proteomes" id="UP000000328">
    <property type="component" value="Chromosome"/>
</dbReference>
<dbReference type="GO" id="GO:0006355">
    <property type="term" value="P:regulation of DNA-templated transcription"/>
    <property type="evidence" value="ECO:0007669"/>
    <property type="project" value="InterPro"/>
</dbReference>
<feature type="domain" description="Bacterial transcriptional activator" evidence="4">
    <location>
        <begin position="98"/>
        <end position="242"/>
    </location>
</feature>
<dbReference type="SUPFAM" id="SSF48295">
    <property type="entry name" value="TrpR-like"/>
    <property type="match status" value="1"/>
</dbReference>
<dbReference type="PATRIC" id="fig|749927.5.peg.4970"/>
<dbReference type="GeneID" id="92872519"/>
<protein>
    <submittedName>
        <fullName evidence="5">SARP family transcriptional regulator</fullName>
    </submittedName>
</protein>
<dbReference type="Pfam" id="PF03704">
    <property type="entry name" value="BTAD"/>
    <property type="match status" value="1"/>
</dbReference>
<dbReference type="SMART" id="SM01043">
    <property type="entry name" value="BTAD"/>
    <property type="match status" value="1"/>
</dbReference>
<dbReference type="HOGENOM" id="CLU_004665_0_2_11"/>
<evidence type="ECO:0000313" key="5">
    <source>
        <dbReference type="EMBL" id="ADJ46571.1"/>
    </source>
</evidence>
<name>A0A0H3D7C6_AMYMU</name>
<evidence type="ECO:0000256" key="1">
    <source>
        <dbReference type="ARBA" id="ARBA00023015"/>
    </source>
</evidence>
<dbReference type="KEGG" id="amd:AMED_4805"/>
<dbReference type="InterPro" id="IPR051677">
    <property type="entry name" value="AfsR-DnrI-RedD_regulator"/>
</dbReference>
<evidence type="ECO:0000256" key="2">
    <source>
        <dbReference type="ARBA" id="ARBA00023163"/>
    </source>
</evidence>
<evidence type="ECO:0000259" key="4">
    <source>
        <dbReference type="SMART" id="SM01043"/>
    </source>
</evidence>
<organism evidence="5 6">
    <name type="scientific">Amycolatopsis mediterranei (strain U-32)</name>
    <dbReference type="NCBI Taxonomy" id="749927"/>
    <lineage>
        <taxon>Bacteria</taxon>
        <taxon>Bacillati</taxon>
        <taxon>Actinomycetota</taxon>
        <taxon>Actinomycetes</taxon>
        <taxon>Pseudonocardiales</taxon>
        <taxon>Pseudonocardiaceae</taxon>
        <taxon>Amycolatopsis</taxon>
    </lineage>
</organism>
<dbReference type="InterPro" id="IPR036388">
    <property type="entry name" value="WH-like_DNA-bd_sf"/>
</dbReference>
<evidence type="ECO:0000256" key="3">
    <source>
        <dbReference type="SAM" id="MobiDB-lite"/>
    </source>
</evidence>
<dbReference type="Gene3D" id="1.25.40.10">
    <property type="entry name" value="Tetratricopeptide repeat domain"/>
    <property type="match status" value="1"/>
</dbReference>
<dbReference type="EMBL" id="CP002000">
    <property type="protein sequence ID" value="ADJ46571.1"/>
    <property type="molecule type" value="Genomic_DNA"/>
</dbReference>
<sequence>MKFRILGDLKVEGAGGPLSLTSHRQRAAVVMLVLAANREVAVERLAQAIWDESPPPTARDQIQICVSMLRKRFGQEGVAASIVTGPVGYALEVDPAEVDLLVFENLVAAARRALDAGQPEQAERDFHAAVGMWPATGNPPGGSQVLDAVAVRMAEQRLTAIEEWAAVRLDVGEPDGLVPVLLDLVALHPLRERLRGLLMRALHRTGRRAEALDTYRAGREVLVDELGIEPGEELRQLQQHIIADEPKPRRPAHHRVRLSASRSGPARDPVTGRPVRLSGEDKALLVLGLLSGALTVAEAARKYHQPEPDIELWQRQFLDGGRAGLADTGPRRDPELSARVAELTTALGEAHIELRTWKRRALTENNPLKVAT</sequence>
<dbReference type="PANTHER" id="PTHR35807:SF1">
    <property type="entry name" value="TRANSCRIPTIONAL REGULATOR REDD"/>
    <property type="match status" value="1"/>
</dbReference>